<dbReference type="Proteomes" id="UP000236884">
    <property type="component" value="Chromosome"/>
</dbReference>
<name>A0A0S3PQF4_9BRAD</name>
<keyword evidence="1" id="KW-0472">Membrane</keyword>
<evidence type="ECO:0000256" key="1">
    <source>
        <dbReference type="SAM" id="Phobius"/>
    </source>
</evidence>
<protein>
    <submittedName>
        <fullName evidence="2">Uncharacterized protein</fullName>
    </submittedName>
</protein>
<feature type="transmembrane region" description="Helical" evidence="1">
    <location>
        <begin position="38"/>
        <end position="59"/>
    </location>
</feature>
<dbReference type="EMBL" id="AP014946">
    <property type="protein sequence ID" value="BAT58096.1"/>
    <property type="molecule type" value="Genomic_DNA"/>
</dbReference>
<feature type="transmembrane region" description="Helical" evidence="1">
    <location>
        <begin position="7"/>
        <end position="26"/>
    </location>
</feature>
<dbReference type="OrthoDB" id="9814048at2"/>
<dbReference type="InterPro" id="IPR046739">
    <property type="entry name" value="DUF6789"/>
</dbReference>
<dbReference type="Pfam" id="PF20587">
    <property type="entry name" value="DUF6789"/>
    <property type="match status" value="1"/>
</dbReference>
<keyword evidence="1" id="KW-1133">Transmembrane helix</keyword>
<sequence length="148" mass="15907">MDLIGRGIIAGFMATLILSSVFHPIARFANASDATNPAVGWLVHFLVGTFLWGAGYGAVQRFLPGANWMRGAIFSLTAWLVLMTALAPLTRAGLFGVNIGLGAPAVMLGVHLAYGLLLGVIFGLLDPEPQHPHEEEEAHDEHWRPVAR</sequence>
<keyword evidence="1" id="KW-0812">Transmembrane</keyword>
<dbReference type="KEGG" id="vgo:GJW-30_1_00611"/>
<evidence type="ECO:0000313" key="3">
    <source>
        <dbReference type="Proteomes" id="UP000236884"/>
    </source>
</evidence>
<dbReference type="AlphaFoldDB" id="A0A0S3PQF4"/>
<feature type="transmembrane region" description="Helical" evidence="1">
    <location>
        <begin position="101"/>
        <end position="125"/>
    </location>
</feature>
<accession>A0A0S3PQF4</accession>
<proteinExistence type="predicted"/>
<dbReference type="RefSeq" id="WP_130364736.1">
    <property type="nucleotide sequence ID" value="NZ_AP014946.1"/>
</dbReference>
<reference evidence="2 3" key="1">
    <citation type="submission" date="2015-08" db="EMBL/GenBank/DDBJ databases">
        <title>Investigation of the bacterial diversity of lava forest soil.</title>
        <authorList>
            <person name="Lee J.S."/>
        </authorList>
    </citation>
    <scope>NUCLEOTIDE SEQUENCE [LARGE SCALE GENOMIC DNA]</scope>
    <source>
        <strain evidence="2 3">GJW-30</strain>
    </source>
</reference>
<organism evidence="2 3">
    <name type="scientific">Variibacter gotjawalensis</name>
    <dbReference type="NCBI Taxonomy" id="1333996"/>
    <lineage>
        <taxon>Bacteria</taxon>
        <taxon>Pseudomonadati</taxon>
        <taxon>Pseudomonadota</taxon>
        <taxon>Alphaproteobacteria</taxon>
        <taxon>Hyphomicrobiales</taxon>
        <taxon>Nitrobacteraceae</taxon>
        <taxon>Variibacter</taxon>
    </lineage>
</organism>
<keyword evidence="3" id="KW-1185">Reference proteome</keyword>
<feature type="transmembrane region" description="Helical" evidence="1">
    <location>
        <begin position="71"/>
        <end position="89"/>
    </location>
</feature>
<evidence type="ECO:0000313" key="2">
    <source>
        <dbReference type="EMBL" id="BAT58096.1"/>
    </source>
</evidence>
<gene>
    <name evidence="2" type="ORF">GJW-30_1_00611</name>
</gene>